<reference evidence="3 4" key="1">
    <citation type="submission" date="2018-08" db="EMBL/GenBank/DDBJ databases">
        <authorList>
            <consortium name="Pathogen Informatics"/>
        </authorList>
    </citation>
    <scope>NUCLEOTIDE SEQUENCE [LARGE SCALE GENOMIC DNA]</scope>
    <source>
        <strain evidence="3 4">EuSCAPE_IT371</strain>
    </source>
</reference>
<proteinExistence type="predicted"/>
<evidence type="ECO:0000256" key="1">
    <source>
        <dbReference type="SAM" id="MobiDB-lite"/>
    </source>
</evidence>
<protein>
    <submittedName>
        <fullName evidence="3">Uncharacterized protein</fullName>
    </submittedName>
</protein>
<evidence type="ECO:0000313" key="4">
    <source>
        <dbReference type="Proteomes" id="UP000257712"/>
    </source>
</evidence>
<feature type="signal peptide" evidence="2">
    <location>
        <begin position="1"/>
        <end position="21"/>
    </location>
</feature>
<accession>A0A8B4TSN1</accession>
<dbReference type="AlphaFoldDB" id="A0A8B4TSN1"/>
<evidence type="ECO:0000256" key="2">
    <source>
        <dbReference type="SAM" id="SignalP"/>
    </source>
</evidence>
<gene>
    <name evidence="3" type="ORF">SAMEA3538780_02589</name>
</gene>
<dbReference type="EMBL" id="UJZG01000006">
    <property type="protein sequence ID" value="SXD95390.1"/>
    <property type="molecule type" value="Genomic_DNA"/>
</dbReference>
<name>A0A8B4TSN1_9ENTR</name>
<organism evidence="3 4">
    <name type="scientific">Klebsiella quasivariicola</name>
    <dbReference type="NCBI Taxonomy" id="2026240"/>
    <lineage>
        <taxon>Bacteria</taxon>
        <taxon>Pseudomonadati</taxon>
        <taxon>Pseudomonadota</taxon>
        <taxon>Gammaproteobacteria</taxon>
        <taxon>Enterobacterales</taxon>
        <taxon>Enterobacteriaceae</taxon>
        <taxon>Klebsiella/Raoultella group</taxon>
        <taxon>Klebsiella</taxon>
        <taxon>Klebsiella pneumoniae complex</taxon>
    </lineage>
</organism>
<evidence type="ECO:0000313" key="3">
    <source>
        <dbReference type="EMBL" id="SXD95390.1"/>
    </source>
</evidence>
<sequence>MLKRKKPQRVLLPLISLILLASCVSRQKNLPPAWTPQATPQVLPLPSEAKQPAPPPECLPTCLETLQKKLDDMLQSLTNATQQE</sequence>
<keyword evidence="2" id="KW-0732">Signal</keyword>
<feature type="region of interest" description="Disordered" evidence="1">
    <location>
        <begin position="35"/>
        <end position="56"/>
    </location>
</feature>
<dbReference type="PROSITE" id="PS51257">
    <property type="entry name" value="PROKAR_LIPOPROTEIN"/>
    <property type="match status" value="1"/>
</dbReference>
<comment type="caution">
    <text evidence="3">The sequence shown here is derived from an EMBL/GenBank/DDBJ whole genome shotgun (WGS) entry which is preliminary data.</text>
</comment>
<feature type="chain" id="PRO_5032868534" evidence="2">
    <location>
        <begin position="22"/>
        <end position="84"/>
    </location>
</feature>
<dbReference type="Proteomes" id="UP000257712">
    <property type="component" value="Unassembled WGS sequence"/>
</dbReference>